<dbReference type="EMBL" id="JWIN03000051">
    <property type="protein sequence ID" value="KAB1252227.1"/>
    <property type="molecule type" value="Genomic_DNA"/>
</dbReference>
<feature type="region of interest" description="Disordered" evidence="1">
    <location>
        <begin position="553"/>
        <end position="573"/>
    </location>
</feature>
<proteinExistence type="predicted"/>
<feature type="region of interest" description="Disordered" evidence="1">
    <location>
        <begin position="19"/>
        <end position="53"/>
    </location>
</feature>
<organism evidence="2 3">
    <name type="scientific">Camelus dromedarius</name>
    <name type="common">Dromedary</name>
    <name type="synonym">Arabian camel</name>
    <dbReference type="NCBI Taxonomy" id="9838"/>
    <lineage>
        <taxon>Eukaryota</taxon>
        <taxon>Metazoa</taxon>
        <taxon>Chordata</taxon>
        <taxon>Craniata</taxon>
        <taxon>Vertebrata</taxon>
        <taxon>Euteleostomi</taxon>
        <taxon>Mammalia</taxon>
        <taxon>Eutheria</taxon>
        <taxon>Laurasiatheria</taxon>
        <taxon>Artiodactyla</taxon>
        <taxon>Tylopoda</taxon>
        <taxon>Camelidae</taxon>
        <taxon>Camelus</taxon>
    </lineage>
</organism>
<dbReference type="Proteomes" id="UP000299084">
    <property type="component" value="Unassembled WGS sequence"/>
</dbReference>
<reference evidence="2 3" key="1">
    <citation type="journal article" date="2019" name="Mol. Ecol. Resour.">
        <title>Improving Illumina assemblies with Hi-C and long reads: an example with the North African dromedary.</title>
        <authorList>
            <person name="Elbers J.P."/>
            <person name="Rogers M.F."/>
            <person name="Perelman P.L."/>
            <person name="Proskuryakova A.A."/>
            <person name="Serdyukova N.A."/>
            <person name="Johnson W.E."/>
            <person name="Horin P."/>
            <person name="Corander J."/>
            <person name="Murphy D."/>
            <person name="Burger P.A."/>
        </authorList>
    </citation>
    <scope>NUCLEOTIDE SEQUENCE [LARGE SCALE GENOMIC DNA]</scope>
    <source>
        <strain evidence="2">Drom800</strain>
        <tissue evidence="2">Blood</tissue>
    </source>
</reference>
<sequence length="1119" mass="118263">MVTSEGELSSWLSRSLLSVSSHGGRNNELSAQGTGPSNLQDEEEEGSKPWGGVITQGQGAVLGAGTGVGGDPACPGEGSGSSNALMAKVQAWFQPCFPIRLSLPLLCASENGLGYRPTTAHVMDIYLESCFLVIAGDRMRCRGWARCPDGLQVVWGHRNRGLPFTWHVEGASARQGSGGRPGPGATVQCKLDPGRAGGPIALLRRAPLVSLAHQGAPSDARAPGGTLEGGTAGTGSSLTHAEREGGAHEGVLGEAGLLLSVLLPGALNQPAGASWPGLDALWQLPGGNPCADLLRCLDAVTEHTGYVHTCAHSPSSNSMAPHPHIHTPVPTTWETWGWGQPQASMLDPSRNPGEIPGTNHLAACLKPRTLKDLRQVLWAAGSRWSWAWPCALHALPRPRDVEATALRALQLPEPHLYGWDLSRPPSLWTQCPHQETEKRVVTGSLGPGQVAAESHPCPQLFTLLPASAQGAGPGVGPQEDLPGGHRAGATSRGSRVQGAPLLLVSGLLNPPPVGLGSHRRGKRSFGGDLTSPPRPGACFIYRYSLLPPRGLAGLAQGGSPRPRLAAARRPGRRAAEAAQTQISMAVASTVCPLLLSRRPSVLPGDPAWLGHGHREDDGPGPDGARGAGRNSYRSNGLGASRPSGPAASGQFPGGLARAVRGPALQLGRELMLEEVEDLLGRLAALRLQRQEPLKHTQRRLCEAAPLPRQPPQAAPLPGHELEEGVSARHRLPREAAGEHAEDEHAKGPHPWARPAWHASVAGSRKVPLTRFKRRPTRRVMPKLAGQLHAAALAAEEQHVLRLDRQAQVLHAALHRVLGEPHLRRNDVQQVPSGRSSVSKTTWKTLIMKGLEKRLFVMLTSRRKFFSLVFALVHKLQRRLRACALVGYQIDLPIGALAQLPVKFLLLGDVTRGPRAEGQCGHPALGQEWGGSGSGQPMLISLGWGLGKPQQGAWAPSRFSLSARPWSFGGVGESLRPLAVFRGGVLTVPQGGRCLLNTEVVSTFPGWGAPRFPGCLWILNVVGGIPVLPGCGGLLSSGHRQQLGGSPSAAGGLRRRGYKQRGPAVLDPAAWPRLWLRLPLALCLVLGPGPGCSPGLRSTVASRFRLPACSCLPGSALEKL</sequence>
<name>A0A5N4C068_CAMDR</name>
<evidence type="ECO:0000256" key="1">
    <source>
        <dbReference type="SAM" id="MobiDB-lite"/>
    </source>
</evidence>
<protein>
    <submittedName>
        <fullName evidence="2">Uncharacterized protein</fullName>
    </submittedName>
</protein>
<feature type="region of interest" description="Disordered" evidence="1">
    <location>
        <begin position="469"/>
        <end position="494"/>
    </location>
</feature>
<feature type="region of interest" description="Disordered" evidence="1">
    <location>
        <begin position="734"/>
        <end position="759"/>
    </location>
</feature>
<accession>A0A5N4C068</accession>
<gene>
    <name evidence="2" type="ORF">Cadr_000030207</name>
</gene>
<dbReference type="AlphaFoldDB" id="A0A5N4C068"/>
<comment type="caution">
    <text evidence="2">The sequence shown here is derived from an EMBL/GenBank/DDBJ whole genome shotgun (WGS) entry which is preliminary data.</text>
</comment>
<evidence type="ECO:0000313" key="3">
    <source>
        <dbReference type="Proteomes" id="UP000299084"/>
    </source>
</evidence>
<feature type="compositionally biased region" description="Polar residues" evidence="1">
    <location>
        <begin position="23"/>
        <end position="39"/>
    </location>
</feature>
<keyword evidence="3" id="KW-1185">Reference proteome</keyword>
<feature type="compositionally biased region" description="Basic and acidic residues" evidence="1">
    <location>
        <begin position="734"/>
        <end position="746"/>
    </location>
</feature>
<feature type="region of interest" description="Disordered" evidence="1">
    <location>
        <begin position="214"/>
        <end position="243"/>
    </location>
</feature>
<feature type="region of interest" description="Disordered" evidence="1">
    <location>
        <begin position="606"/>
        <end position="653"/>
    </location>
</feature>
<evidence type="ECO:0000313" key="2">
    <source>
        <dbReference type="EMBL" id="KAB1252227.1"/>
    </source>
</evidence>